<comment type="similarity">
    <text evidence="2 16">Belongs to the RuvB family.</text>
</comment>
<evidence type="ECO:0000259" key="17">
    <source>
        <dbReference type="SMART" id="SM00382"/>
    </source>
</evidence>
<proteinExistence type="inferred from homology"/>
<dbReference type="GO" id="GO:0006281">
    <property type="term" value="P:DNA repair"/>
    <property type="evidence" value="ECO:0007669"/>
    <property type="project" value="UniProtKB-KW"/>
</dbReference>
<protein>
    <recommendedName>
        <fullName evidence="16">RuvB-like helicase</fullName>
        <ecNumber evidence="16">3.6.4.12</ecNumber>
    </recommendedName>
</protein>
<dbReference type="SUPFAM" id="SSF52540">
    <property type="entry name" value="P-loop containing nucleoside triphosphate hydrolases"/>
    <property type="match status" value="1"/>
</dbReference>
<evidence type="ECO:0000256" key="1">
    <source>
        <dbReference type="ARBA" id="ARBA00004123"/>
    </source>
</evidence>
<dbReference type="PANTHER" id="PTHR11093">
    <property type="entry name" value="RUVB-RELATED REPTIN AND PONTIN"/>
    <property type="match status" value="1"/>
</dbReference>
<comment type="function">
    <text evidence="16">DNA helicase participates in several chromatin remodeling complexes, including the SWR1 and the INO80 complexes.</text>
</comment>
<dbReference type="CDD" id="cd00009">
    <property type="entry name" value="AAA"/>
    <property type="match status" value="1"/>
</dbReference>
<dbReference type="AlphaFoldDB" id="A0A1Y2G4S6"/>
<name>A0A1Y2G4S6_9BASI</name>
<reference evidence="18 19" key="1">
    <citation type="submission" date="2016-07" db="EMBL/GenBank/DDBJ databases">
        <title>Pervasive Adenine N6-methylation of Active Genes in Fungi.</title>
        <authorList>
            <consortium name="DOE Joint Genome Institute"/>
            <person name="Mondo S.J."/>
            <person name="Dannebaum R.O."/>
            <person name="Kuo R.C."/>
            <person name="Labutti K."/>
            <person name="Haridas S."/>
            <person name="Kuo A."/>
            <person name="Salamov A."/>
            <person name="Ahrendt S.R."/>
            <person name="Lipzen A."/>
            <person name="Sullivan W."/>
            <person name="Andreopoulos W.B."/>
            <person name="Clum A."/>
            <person name="Lindquist E."/>
            <person name="Daum C."/>
            <person name="Ramamoorthy G.K."/>
            <person name="Gryganskyi A."/>
            <person name="Culley D."/>
            <person name="Magnuson J.K."/>
            <person name="James T.Y."/>
            <person name="O'Malley M.A."/>
            <person name="Stajich J.E."/>
            <person name="Spatafora J.W."/>
            <person name="Visel A."/>
            <person name="Grigoriev I.V."/>
        </authorList>
    </citation>
    <scope>NUCLEOTIDE SEQUENCE [LARGE SCALE GENOMIC DNA]</scope>
    <source>
        <strain evidence="18 19">62-1032</strain>
    </source>
</reference>
<dbReference type="GO" id="GO:0006325">
    <property type="term" value="P:chromatin organization"/>
    <property type="evidence" value="ECO:0007669"/>
    <property type="project" value="UniProtKB-KW"/>
</dbReference>
<evidence type="ECO:0000256" key="13">
    <source>
        <dbReference type="ARBA" id="ARBA00023242"/>
    </source>
</evidence>
<dbReference type="OrthoDB" id="10060499at2759"/>
<evidence type="ECO:0000256" key="12">
    <source>
        <dbReference type="ARBA" id="ARBA00023204"/>
    </source>
</evidence>
<comment type="function">
    <text evidence="14">DNA helicase which participates in several chromatin remodeling complexes, including the SWR1 and the INO80 complexes. The SWR1 complex mediates the ATP-dependent exchange of histone H2A for the H2A variant HZT1 leading to transcriptional regulation of selected genes by chromatin remodeling. The INO80 complex remodels chromatin by shifting nucleosomes and is involved in DNA repair. Also involved in pre-rRNA processing.</text>
</comment>
<evidence type="ECO:0000256" key="3">
    <source>
        <dbReference type="ARBA" id="ARBA00022741"/>
    </source>
</evidence>
<keyword evidence="6 16" id="KW-0347">Helicase</keyword>
<keyword evidence="7 16" id="KW-0067">ATP-binding</keyword>
<feature type="domain" description="AAA+ ATPase" evidence="17">
    <location>
        <begin position="60"/>
        <end position="373"/>
    </location>
</feature>
<dbReference type="InterPro" id="IPR042487">
    <property type="entry name" value="RuvBL1/2_DNA/RNA_bd_dom"/>
</dbReference>
<evidence type="ECO:0000256" key="2">
    <source>
        <dbReference type="ARBA" id="ARBA00007519"/>
    </source>
</evidence>
<dbReference type="EMBL" id="MCGR01000002">
    <property type="protein sequence ID" value="ORY91790.1"/>
    <property type="molecule type" value="Genomic_DNA"/>
</dbReference>
<comment type="subcellular location">
    <subcellularLocation>
        <location evidence="1 16">Nucleus</location>
    </subcellularLocation>
</comment>
<evidence type="ECO:0000256" key="7">
    <source>
        <dbReference type="ARBA" id="ARBA00022840"/>
    </source>
</evidence>
<dbReference type="Gene3D" id="2.40.50.360">
    <property type="entry name" value="RuvB-like helicase, domain II"/>
    <property type="match status" value="1"/>
</dbReference>
<evidence type="ECO:0000256" key="9">
    <source>
        <dbReference type="ARBA" id="ARBA00023015"/>
    </source>
</evidence>
<evidence type="ECO:0000313" key="18">
    <source>
        <dbReference type="EMBL" id="ORY91790.1"/>
    </source>
</evidence>
<dbReference type="Gene3D" id="3.40.50.300">
    <property type="entry name" value="P-loop containing nucleotide triphosphate hydrolases"/>
    <property type="match status" value="1"/>
</dbReference>
<dbReference type="GO" id="GO:0031011">
    <property type="term" value="C:Ino80 complex"/>
    <property type="evidence" value="ECO:0007669"/>
    <property type="project" value="UniProtKB-ARBA"/>
</dbReference>
<dbReference type="GO" id="GO:0003678">
    <property type="term" value="F:DNA helicase activity"/>
    <property type="evidence" value="ECO:0007669"/>
    <property type="project" value="UniProtKB-EC"/>
</dbReference>
<keyword evidence="19" id="KW-1185">Reference proteome</keyword>
<dbReference type="GO" id="GO:0016887">
    <property type="term" value="F:ATP hydrolysis activity"/>
    <property type="evidence" value="ECO:0007669"/>
    <property type="project" value="RHEA"/>
</dbReference>
<dbReference type="STRING" id="106004.A0A1Y2G4S6"/>
<keyword evidence="13 16" id="KW-0539">Nucleus</keyword>
<dbReference type="GO" id="GO:0000812">
    <property type="term" value="C:Swr1 complex"/>
    <property type="evidence" value="ECO:0007669"/>
    <property type="project" value="UniProtKB-ARBA"/>
</dbReference>
<keyword evidence="10" id="KW-0010">Activator</keyword>
<evidence type="ECO:0000256" key="16">
    <source>
        <dbReference type="RuleBase" id="RU363048"/>
    </source>
</evidence>
<keyword evidence="12 16" id="KW-0234">DNA repair</keyword>
<evidence type="ECO:0000256" key="4">
    <source>
        <dbReference type="ARBA" id="ARBA00022763"/>
    </source>
</evidence>
<dbReference type="FunFam" id="2.40.50.360:FF:000001">
    <property type="entry name" value="RuvB-like helicase"/>
    <property type="match status" value="1"/>
</dbReference>
<comment type="caution">
    <text evidence="18">The sequence shown here is derived from an EMBL/GenBank/DDBJ whole genome shotgun (WGS) entry which is preliminary data.</text>
</comment>
<dbReference type="InterPro" id="IPR027417">
    <property type="entry name" value="P-loop_NTPase"/>
</dbReference>
<keyword evidence="5 16" id="KW-0378">Hydrolase</keyword>
<dbReference type="SMART" id="SM00382">
    <property type="entry name" value="AAA"/>
    <property type="match status" value="1"/>
</dbReference>
<dbReference type="InParanoid" id="A0A1Y2G4S6"/>
<keyword evidence="4 16" id="KW-0227">DNA damage</keyword>
<dbReference type="InterPro" id="IPR041048">
    <property type="entry name" value="RuvB-like_C"/>
</dbReference>
<evidence type="ECO:0000256" key="15">
    <source>
        <dbReference type="ARBA" id="ARBA00047995"/>
    </source>
</evidence>
<dbReference type="FunFam" id="1.10.8.60:FF:000010">
    <property type="entry name" value="RuvB-like helicase"/>
    <property type="match status" value="1"/>
</dbReference>
<keyword evidence="11 16" id="KW-0804">Transcription</keyword>
<dbReference type="Pfam" id="PF17856">
    <property type="entry name" value="TIP49_C"/>
    <property type="match status" value="1"/>
</dbReference>
<dbReference type="InterPro" id="IPR003593">
    <property type="entry name" value="AAA+_ATPase"/>
</dbReference>
<dbReference type="Pfam" id="PF06068">
    <property type="entry name" value="TIP49"/>
    <property type="match status" value="1"/>
</dbReference>
<organism evidence="18 19">
    <name type="scientific">Leucosporidium creatinivorum</name>
    <dbReference type="NCBI Taxonomy" id="106004"/>
    <lineage>
        <taxon>Eukaryota</taxon>
        <taxon>Fungi</taxon>
        <taxon>Dikarya</taxon>
        <taxon>Basidiomycota</taxon>
        <taxon>Pucciniomycotina</taxon>
        <taxon>Microbotryomycetes</taxon>
        <taxon>Leucosporidiales</taxon>
        <taxon>Leucosporidium</taxon>
    </lineage>
</organism>
<keyword evidence="9 16" id="KW-0805">Transcription regulation</keyword>
<accession>A0A1Y2G4S6</accession>
<dbReference type="GO" id="GO:0005524">
    <property type="term" value="F:ATP binding"/>
    <property type="evidence" value="ECO:0007669"/>
    <property type="project" value="UniProtKB-KW"/>
</dbReference>
<dbReference type="InterPro" id="IPR027238">
    <property type="entry name" value="RuvB-like"/>
</dbReference>
<comment type="catalytic activity">
    <reaction evidence="15 16">
        <text>ATP + H2O = ADP + phosphate + H(+)</text>
        <dbReference type="Rhea" id="RHEA:13065"/>
        <dbReference type="ChEBI" id="CHEBI:15377"/>
        <dbReference type="ChEBI" id="CHEBI:15378"/>
        <dbReference type="ChEBI" id="CHEBI:30616"/>
        <dbReference type="ChEBI" id="CHEBI:43474"/>
        <dbReference type="ChEBI" id="CHEBI:456216"/>
        <dbReference type="EC" id="3.6.4.12"/>
    </reaction>
</comment>
<evidence type="ECO:0000256" key="11">
    <source>
        <dbReference type="ARBA" id="ARBA00023163"/>
    </source>
</evidence>
<evidence type="ECO:0000256" key="6">
    <source>
        <dbReference type="ARBA" id="ARBA00022806"/>
    </source>
</evidence>
<evidence type="ECO:0000256" key="8">
    <source>
        <dbReference type="ARBA" id="ARBA00022853"/>
    </source>
</evidence>
<dbReference type="InterPro" id="IPR010339">
    <property type="entry name" value="TIP49_P-loop"/>
</dbReference>
<evidence type="ECO:0000313" key="19">
    <source>
        <dbReference type="Proteomes" id="UP000193467"/>
    </source>
</evidence>
<dbReference type="Proteomes" id="UP000193467">
    <property type="component" value="Unassembled WGS sequence"/>
</dbReference>
<keyword evidence="8 16" id="KW-0156">Chromatin regulator</keyword>
<keyword evidence="3 16" id="KW-0547">Nucleotide-binding</keyword>
<dbReference type="EC" id="3.6.4.12" evidence="16"/>
<evidence type="ECO:0000256" key="10">
    <source>
        <dbReference type="ARBA" id="ARBA00023159"/>
    </source>
</evidence>
<sequence>MSKTQSTSREQRVASHSHIKGLGLDDEGFAKEDRNGFVGQRAAREACGLVLQLIQSRRFSGRALLLAGGPGTGKTALALAIAQELGPKVPFCPMVGSEVFSSEVKKTEVLMENFRRAIGLRVKETKEVYEGEVTELTPAETENPLSGYGKTISHVVVALKTVKGTKQLRLDPSIYESIQKERVTIGDVIYIEANTGAVKRVGRSDAYATEFDLEAEEYVPLPKGDVHKKKEIVQDVTLHDLDMANARPQGGQDIMSVMGQLVKGRRTEVTDKLRAEINKVVNSYIEQGIAELIPGVLFIDEVHMLDIEAFTYLNRALESTISPHVILATNRGLTTIRGTDNEPGSGSHGEGIVSPHGVPVDLLDRCMIVRTLPYSREEIKEVLGLRLKVEGLGVKEDALDKLADDGVRTSLRYALQLLTPASILAKLSGRTEITLEDVGETDSLFLDAKSSARMLSQLGGQSQYLR</sequence>
<evidence type="ECO:0000256" key="14">
    <source>
        <dbReference type="ARBA" id="ARBA00025345"/>
    </source>
</evidence>
<dbReference type="FunCoup" id="A0A1Y2G4S6">
    <property type="interactions" value="653"/>
</dbReference>
<dbReference type="Gene3D" id="1.10.8.60">
    <property type="match status" value="1"/>
</dbReference>
<evidence type="ECO:0000256" key="5">
    <source>
        <dbReference type="ARBA" id="ARBA00022801"/>
    </source>
</evidence>
<gene>
    <name evidence="18" type="ORF">BCR35DRAFT_299133</name>
</gene>